<reference evidence="5" key="1">
    <citation type="submission" date="2018-12" db="EMBL/GenBank/DDBJ databases">
        <authorList>
            <person name="Yazar S."/>
        </authorList>
    </citation>
    <scope>NUCLEOTIDE SEQUENCE [LARGE SCALE GENOMIC DNA]</scope>
</reference>
<comment type="similarity">
    <text evidence="1">Belongs to the TMA7 family.</text>
</comment>
<keyword evidence="5" id="KW-1185">Reference proteome</keyword>
<organism evidence="4 5">
    <name type="scientific">Vombatus ursinus</name>
    <name type="common">Common wombat</name>
    <dbReference type="NCBI Taxonomy" id="29139"/>
    <lineage>
        <taxon>Eukaryota</taxon>
        <taxon>Metazoa</taxon>
        <taxon>Chordata</taxon>
        <taxon>Craniata</taxon>
        <taxon>Vertebrata</taxon>
        <taxon>Euteleostomi</taxon>
        <taxon>Mammalia</taxon>
        <taxon>Metatheria</taxon>
        <taxon>Diprotodontia</taxon>
        <taxon>Vombatidae</taxon>
        <taxon>Vombatus</taxon>
    </lineage>
</organism>
<reference evidence="4" key="2">
    <citation type="submission" date="2025-08" db="UniProtKB">
        <authorList>
            <consortium name="Ensembl"/>
        </authorList>
    </citation>
    <scope>IDENTIFICATION</scope>
</reference>
<dbReference type="Proteomes" id="UP000314987">
    <property type="component" value="Unassembled WGS sequence"/>
</dbReference>
<dbReference type="Pfam" id="PF09072">
    <property type="entry name" value="TMA7"/>
    <property type="match status" value="1"/>
</dbReference>
<evidence type="ECO:0000313" key="4">
    <source>
        <dbReference type="Ensembl" id="ENSVURP00010023241.1"/>
    </source>
</evidence>
<keyword evidence="3" id="KW-1133">Transmembrane helix</keyword>
<dbReference type="AlphaFoldDB" id="A0A4X2LMS7"/>
<proteinExistence type="inferred from homology"/>
<feature type="transmembrane region" description="Helical" evidence="3">
    <location>
        <begin position="73"/>
        <end position="91"/>
    </location>
</feature>
<dbReference type="Ensembl" id="ENSVURT00010026446.1">
    <property type="protein sequence ID" value="ENSVURP00010023241.1"/>
    <property type="gene ID" value="ENSVURG00010017805.1"/>
</dbReference>
<dbReference type="STRING" id="29139.ENSVURP00010023241"/>
<evidence type="ECO:0000256" key="1">
    <source>
        <dbReference type="ARBA" id="ARBA00006631"/>
    </source>
</evidence>
<dbReference type="PANTHER" id="PTHR28632">
    <property type="entry name" value="TRANSLATION MACHINERY-ASSOCIATED PROTEIN 7"/>
    <property type="match status" value="1"/>
</dbReference>
<evidence type="ECO:0000313" key="5">
    <source>
        <dbReference type="Proteomes" id="UP000314987"/>
    </source>
</evidence>
<name>A0A4X2LMS7_VOMUR</name>
<keyword evidence="3" id="KW-0812">Transmembrane</keyword>
<feature type="region of interest" description="Disordered" evidence="2">
    <location>
        <begin position="1"/>
        <end position="24"/>
    </location>
</feature>
<dbReference type="InterPro" id="IPR015157">
    <property type="entry name" value="TMA7"/>
</dbReference>
<keyword evidence="3" id="KW-0472">Membrane</keyword>
<protein>
    <submittedName>
        <fullName evidence="4">Uncharacterized protein</fullName>
    </submittedName>
</protein>
<accession>A0A4X2LMS7</accession>
<sequence>MIQLIEGGKKKPLKQPKKQTKEMDEEDIAFKQKQNEEQKKLLELKQKWLGRDHLPVVGLRNLAKSRSSCVDKMVISCWFFSCFVTICISYLNICSSLQPRLSVILMRLLYIVINFKKNILDTN</sequence>
<evidence type="ECO:0000256" key="3">
    <source>
        <dbReference type="SAM" id="Phobius"/>
    </source>
</evidence>
<reference evidence="4" key="3">
    <citation type="submission" date="2025-09" db="UniProtKB">
        <authorList>
            <consortium name="Ensembl"/>
        </authorList>
    </citation>
    <scope>IDENTIFICATION</scope>
</reference>
<evidence type="ECO:0000256" key="2">
    <source>
        <dbReference type="SAM" id="MobiDB-lite"/>
    </source>
</evidence>
<feature type="transmembrane region" description="Helical" evidence="3">
    <location>
        <begin position="97"/>
        <end position="115"/>
    </location>
</feature>